<dbReference type="InterPro" id="IPR024774">
    <property type="entry name" value="PH_dom-Mcp5-type"/>
</dbReference>
<sequence>MLNFTRGLGMGPQKGQSISRTNRSWVFEVLAEAVLRDRTARAVEKRSWITALGRAFATAYKPTRGLQVNETERAAIRVNNQPSTGYQNRHGLSLHPPDASRPRTADPHPATDPTIQHGSHQTTITSDAPPTAPSRWANILKNNPLKGSALLTNPLKNVKKPSFTILRREQSTTDEKPRTPKSPDKRSWKAKEAERRRARLVEEALGSERNEEVEQEQEPPDRMASRRTVRTQASAAAISFATPRVDTPIAAQAAPNPSQFLAESLAHVIVVPIKLVFEVPNRLAIDGCIPAHTMPYDYSIVVVAPSKVIKVTAPDEARHNAWLTALQYLVDATKKVTPESWPDVLAARLALLTQPTEALFGKESEIPSRAGTPFIADKPLPPSPPPETSDQPPSMVPPSIPRLPFHARDNSNALSSMPDSADSLSDAGSKAASSARSQRVEPYTPPLSGDTKEKGPAKYESDHIHAPAIGRWTLLCRACLLESVGRPDGFSTRAKMYNGSGRTSCPKTNISNKIPIQFH</sequence>
<feature type="compositionally biased region" description="Polar residues" evidence="1">
    <location>
        <begin position="113"/>
        <end position="128"/>
    </location>
</feature>
<dbReference type="GeneID" id="28734112"/>
<dbReference type="AlphaFoldDB" id="A0A0N0NI05"/>
<feature type="compositionally biased region" description="Polar residues" evidence="1">
    <location>
        <begin position="78"/>
        <end position="87"/>
    </location>
</feature>
<gene>
    <name evidence="3" type="ORF">AB675_2275</name>
</gene>
<evidence type="ECO:0000313" key="3">
    <source>
        <dbReference type="EMBL" id="KPI34889.1"/>
    </source>
</evidence>
<comment type="caution">
    <text evidence="3">The sequence shown here is derived from an EMBL/GenBank/DDBJ whole genome shotgun (WGS) entry which is preliminary data.</text>
</comment>
<proteinExistence type="predicted"/>
<dbReference type="RefSeq" id="XP_017994852.1">
    <property type="nucleotide sequence ID" value="XM_018142232.1"/>
</dbReference>
<reference evidence="3 4" key="1">
    <citation type="submission" date="2015-06" db="EMBL/GenBank/DDBJ databases">
        <title>Draft genome of the ant-associated black yeast Phialophora attae CBS 131958.</title>
        <authorList>
            <person name="Moreno L.F."/>
            <person name="Stielow B.J."/>
            <person name="de Hoog S."/>
            <person name="Vicente V.A."/>
            <person name="Weiss V.A."/>
            <person name="de Vries M."/>
            <person name="Cruz L.M."/>
            <person name="Souza E.M."/>
        </authorList>
    </citation>
    <scope>NUCLEOTIDE SEQUENCE [LARGE SCALE GENOMIC DNA]</scope>
    <source>
        <strain evidence="3 4">CBS 131958</strain>
    </source>
</reference>
<feature type="region of interest" description="Disordered" evidence="1">
    <location>
        <begin position="362"/>
        <end position="459"/>
    </location>
</feature>
<protein>
    <recommendedName>
        <fullName evidence="2">Pleckstrin homology domain-containing protein</fullName>
    </recommendedName>
</protein>
<feature type="compositionally biased region" description="Basic and acidic residues" evidence="1">
    <location>
        <begin position="450"/>
        <end position="459"/>
    </location>
</feature>
<feature type="compositionally biased region" description="Basic and acidic residues" evidence="1">
    <location>
        <begin position="166"/>
        <end position="212"/>
    </location>
</feature>
<feature type="region of interest" description="Disordered" evidence="1">
    <location>
        <begin position="161"/>
        <end position="228"/>
    </location>
</feature>
<evidence type="ECO:0000259" key="2">
    <source>
        <dbReference type="Pfam" id="PF12814"/>
    </source>
</evidence>
<dbReference type="OrthoDB" id="4153789at2759"/>
<dbReference type="EMBL" id="LFJN01000048">
    <property type="protein sequence ID" value="KPI34889.1"/>
    <property type="molecule type" value="Genomic_DNA"/>
</dbReference>
<feature type="domain" description="Pleckstrin homology" evidence="2">
    <location>
        <begin position="290"/>
        <end position="330"/>
    </location>
</feature>
<organism evidence="3 4">
    <name type="scientific">Cyphellophora attinorum</name>
    <dbReference type="NCBI Taxonomy" id="1664694"/>
    <lineage>
        <taxon>Eukaryota</taxon>
        <taxon>Fungi</taxon>
        <taxon>Dikarya</taxon>
        <taxon>Ascomycota</taxon>
        <taxon>Pezizomycotina</taxon>
        <taxon>Eurotiomycetes</taxon>
        <taxon>Chaetothyriomycetidae</taxon>
        <taxon>Chaetothyriales</taxon>
        <taxon>Cyphellophoraceae</taxon>
        <taxon>Cyphellophora</taxon>
    </lineage>
</organism>
<dbReference type="STRING" id="1664694.A0A0N0NI05"/>
<dbReference type="Pfam" id="PF12814">
    <property type="entry name" value="Mcp5_PH"/>
    <property type="match status" value="1"/>
</dbReference>
<dbReference type="GO" id="GO:0005938">
    <property type="term" value="C:cell cortex"/>
    <property type="evidence" value="ECO:0007669"/>
    <property type="project" value="InterPro"/>
</dbReference>
<dbReference type="GO" id="GO:0005543">
    <property type="term" value="F:phospholipid binding"/>
    <property type="evidence" value="ECO:0007669"/>
    <property type="project" value="InterPro"/>
</dbReference>
<name>A0A0N0NI05_9EURO</name>
<evidence type="ECO:0000313" key="4">
    <source>
        <dbReference type="Proteomes" id="UP000038010"/>
    </source>
</evidence>
<accession>A0A0N0NI05</accession>
<dbReference type="VEuPathDB" id="FungiDB:AB675_2275"/>
<keyword evidence="4" id="KW-1185">Reference proteome</keyword>
<dbReference type="GO" id="GO:0032065">
    <property type="term" value="P:maintenance of protein location in cell cortex"/>
    <property type="evidence" value="ECO:0007669"/>
    <property type="project" value="InterPro"/>
</dbReference>
<evidence type="ECO:0000256" key="1">
    <source>
        <dbReference type="SAM" id="MobiDB-lite"/>
    </source>
</evidence>
<feature type="region of interest" description="Disordered" evidence="1">
    <location>
        <begin position="78"/>
        <end position="136"/>
    </location>
</feature>
<dbReference type="Proteomes" id="UP000038010">
    <property type="component" value="Unassembled WGS sequence"/>
</dbReference>